<feature type="domain" description="Pectinesterase inhibitor" evidence="4">
    <location>
        <begin position="8"/>
        <end position="157"/>
    </location>
</feature>
<keyword evidence="6" id="KW-1185">Reference proteome</keyword>
<dbReference type="PANTHER" id="PTHR35357:SF8">
    <property type="entry name" value="OS01G0111000 PROTEIN"/>
    <property type="match status" value="1"/>
</dbReference>
<dbReference type="InterPro" id="IPR006501">
    <property type="entry name" value="Pectinesterase_inhib_dom"/>
</dbReference>
<dbReference type="EMBL" id="JBJKBG010000005">
    <property type="protein sequence ID" value="KAL3738703.1"/>
    <property type="molecule type" value="Genomic_DNA"/>
</dbReference>
<evidence type="ECO:0000256" key="1">
    <source>
        <dbReference type="ARBA" id="ARBA00022729"/>
    </source>
</evidence>
<reference evidence="5 6" key="1">
    <citation type="submission" date="2024-11" db="EMBL/GenBank/DDBJ databases">
        <title>Chromosome-level genome assembly of Eucalyptus globulus Labill. provides insights into its genome evolution.</title>
        <authorList>
            <person name="Li X."/>
        </authorList>
    </citation>
    <scope>NUCLEOTIDE SEQUENCE [LARGE SCALE GENOMIC DNA]</scope>
    <source>
        <strain evidence="5">CL2024</strain>
        <tissue evidence="5">Fresh tender leaves</tissue>
    </source>
</reference>
<dbReference type="Proteomes" id="UP001634007">
    <property type="component" value="Unassembled WGS sequence"/>
</dbReference>
<dbReference type="AlphaFoldDB" id="A0ABD3KGC6"/>
<dbReference type="InterPro" id="IPR034088">
    <property type="entry name" value="Pla_a_1-like"/>
</dbReference>
<comment type="similarity">
    <text evidence="3">Belongs to the PMEI family.</text>
</comment>
<dbReference type="SMART" id="SM00856">
    <property type="entry name" value="PMEI"/>
    <property type="match status" value="1"/>
</dbReference>
<dbReference type="Gene3D" id="1.20.140.40">
    <property type="entry name" value="Invertase/pectin methylesterase inhibitor family protein"/>
    <property type="match status" value="1"/>
</dbReference>
<dbReference type="SUPFAM" id="SSF101148">
    <property type="entry name" value="Plant invertase/pectin methylesterase inhibitor"/>
    <property type="match status" value="1"/>
</dbReference>
<proteinExistence type="inferred from homology"/>
<organism evidence="5 6">
    <name type="scientific">Eucalyptus globulus</name>
    <name type="common">Tasmanian blue gum</name>
    <dbReference type="NCBI Taxonomy" id="34317"/>
    <lineage>
        <taxon>Eukaryota</taxon>
        <taxon>Viridiplantae</taxon>
        <taxon>Streptophyta</taxon>
        <taxon>Embryophyta</taxon>
        <taxon>Tracheophyta</taxon>
        <taxon>Spermatophyta</taxon>
        <taxon>Magnoliopsida</taxon>
        <taxon>eudicotyledons</taxon>
        <taxon>Gunneridae</taxon>
        <taxon>Pentapetalae</taxon>
        <taxon>rosids</taxon>
        <taxon>malvids</taxon>
        <taxon>Myrtales</taxon>
        <taxon>Myrtaceae</taxon>
        <taxon>Myrtoideae</taxon>
        <taxon>Eucalypteae</taxon>
        <taxon>Eucalyptus</taxon>
    </lineage>
</organism>
<evidence type="ECO:0000256" key="2">
    <source>
        <dbReference type="ARBA" id="ARBA00023157"/>
    </source>
</evidence>
<accession>A0ABD3KGC6</accession>
<sequence>MIFHCVRSANNIVQDTCKKFVADDGRLNFDFCVKSLGSDSKSHEMDLDGLGLIAVKLLDANYTGTIEYIKQLQKQISEPRLLKALSLCLRVYNFLDIKELIPVYKAKRHADAGMLVSAVLTNEETCDTQVSRTKGMVPPLTKHNADIYQLSGIALKIVAILRERAKGM</sequence>
<dbReference type="InterPro" id="IPR035513">
    <property type="entry name" value="Invertase/methylesterase_inhib"/>
</dbReference>
<dbReference type="CDD" id="cd15795">
    <property type="entry name" value="PMEI-Pla_a_1_like"/>
    <property type="match status" value="1"/>
</dbReference>
<evidence type="ECO:0000313" key="6">
    <source>
        <dbReference type="Proteomes" id="UP001634007"/>
    </source>
</evidence>
<protein>
    <recommendedName>
        <fullName evidence="4">Pectinesterase inhibitor domain-containing protein</fullName>
    </recommendedName>
</protein>
<keyword evidence="1" id="KW-0732">Signal</keyword>
<evidence type="ECO:0000259" key="4">
    <source>
        <dbReference type="SMART" id="SM00856"/>
    </source>
</evidence>
<gene>
    <name evidence="5" type="ORF">ACJRO7_020133</name>
</gene>
<dbReference type="PANTHER" id="PTHR35357">
    <property type="entry name" value="OS02G0537100 PROTEIN"/>
    <property type="match status" value="1"/>
</dbReference>
<name>A0ABD3KGC6_EUCGL</name>
<evidence type="ECO:0000313" key="5">
    <source>
        <dbReference type="EMBL" id="KAL3738703.1"/>
    </source>
</evidence>
<evidence type="ECO:0000256" key="3">
    <source>
        <dbReference type="ARBA" id="ARBA00038471"/>
    </source>
</evidence>
<keyword evidence="2" id="KW-1015">Disulfide bond</keyword>
<dbReference type="Pfam" id="PF04043">
    <property type="entry name" value="PMEI"/>
    <property type="match status" value="1"/>
</dbReference>
<comment type="caution">
    <text evidence="5">The sequence shown here is derived from an EMBL/GenBank/DDBJ whole genome shotgun (WGS) entry which is preliminary data.</text>
</comment>
<dbReference type="NCBIfam" id="TIGR01614">
    <property type="entry name" value="PME_inhib"/>
    <property type="match status" value="1"/>
</dbReference>